<dbReference type="Proteomes" id="UP000238479">
    <property type="component" value="Chromosome 5"/>
</dbReference>
<gene>
    <name evidence="1" type="ORF">RchiOBHm_Chr5g0062411</name>
</gene>
<name>A0A2P6QI65_ROSCH</name>
<reference evidence="1 2" key="1">
    <citation type="journal article" date="2018" name="Nat. Genet.">
        <title>The Rosa genome provides new insights in the design of modern roses.</title>
        <authorList>
            <person name="Bendahmane M."/>
        </authorList>
    </citation>
    <scope>NUCLEOTIDE SEQUENCE [LARGE SCALE GENOMIC DNA]</scope>
    <source>
        <strain evidence="2">cv. Old Blush</strain>
    </source>
</reference>
<evidence type="ECO:0000313" key="2">
    <source>
        <dbReference type="Proteomes" id="UP000238479"/>
    </source>
</evidence>
<organism evidence="1 2">
    <name type="scientific">Rosa chinensis</name>
    <name type="common">China rose</name>
    <dbReference type="NCBI Taxonomy" id="74649"/>
    <lineage>
        <taxon>Eukaryota</taxon>
        <taxon>Viridiplantae</taxon>
        <taxon>Streptophyta</taxon>
        <taxon>Embryophyta</taxon>
        <taxon>Tracheophyta</taxon>
        <taxon>Spermatophyta</taxon>
        <taxon>Magnoliopsida</taxon>
        <taxon>eudicotyledons</taxon>
        <taxon>Gunneridae</taxon>
        <taxon>Pentapetalae</taxon>
        <taxon>rosids</taxon>
        <taxon>fabids</taxon>
        <taxon>Rosales</taxon>
        <taxon>Rosaceae</taxon>
        <taxon>Rosoideae</taxon>
        <taxon>Rosoideae incertae sedis</taxon>
        <taxon>Rosa</taxon>
    </lineage>
</organism>
<evidence type="ECO:0000313" key="1">
    <source>
        <dbReference type="EMBL" id="PRQ33868.1"/>
    </source>
</evidence>
<dbReference type="AlphaFoldDB" id="A0A2P6QI65"/>
<protein>
    <submittedName>
        <fullName evidence="1">Uncharacterized protein</fullName>
    </submittedName>
</protein>
<dbReference type="EMBL" id="PDCK01000043">
    <property type="protein sequence ID" value="PRQ33868.1"/>
    <property type="molecule type" value="Genomic_DNA"/>
</dbReference>
<proteinExistence type="predicted"/>
<comment type="caution">
    <text evidence="1">The sequence shown here is derived from an EMBL/GenBank/DDBJ whole genome shotgun (WGS) entry which is preliminary data.</text>
</comment>
<accession>A0A2P6QI65</accession>
<keyword evidence="2" id="KW-1185">Reference proteome</keyword>
<sequence>MILLFSQLSLLSLDGFVFRCYVQLELEFGYLVIVCCCCPSLFNWINITKLQMTSVVL</sequence>
<dbReference type="Gramene" id="PRQ33868">
    <property type="protein sequence ID" value="PRQ33868"/>
    <property type="gene ID" value="RchiOBHm_Chr5g0062411"/>
</dbReference>